<proteinExistence type="predicted"/>
<evidence type="ECO:0000313" key="4">
    <source>
        <dbReference type="Proteomes" id="UP000198406"/>
    </source>
</evidence>
<dbReference type="InterPro" id="IPR003409">
    <property type="entry name" value="MORN"/>
</dbReference>
<protein>
    <submittedName>
        <fullName evidence="3">Uncharacterized protein</fullName>
    </submittedName>
</protein>
<reference evidence="3 4" key="1">
    <citation type="journal article" date="2015" name="Plant Cell">
        <title>Oil accumulation by the oleaginous diatom Fistulifera solaris as revealed by the genome and transcriptome.</title>
        <authorList>
            <person name="Tanaka T."/>
            <person name="Maeda Y."/>
            <person name="Veluchamy A."/>
            <person name="Tanaka M."/>
            <person name="Abida H."/>
            <person name="Marechal E."/>
            <person name="Bowler C."/>
            <person name="Muto M."/>
            <person name="Sunaga Y."/>
            <person name="Tanaka M."/>
            <person name="Yoshino T."/>
            <person name="Taniguchi T."/>
            <person name="Fukuda Y."/>
            <person name="Nemoto M."/>
            <person name="Matsumoto M."/>
            <person name="Wong P.S."/>
            <person name="Aburatani S."/>
            <person name="Fujibuchi W."/>
        </authorList>
    </citation>
    <scope>NUCLEOTIDE SEQUENCE [LARGE SCALE GENOMIC DNA]</scope>
    <source>
        <strain evidence="3 4">JPCC DA0580</strain>
    </source>
</reference>
<dbReference type="SMART" id="SM00698">
    <property type="entry name" value="MORN"/>
    <property type="match status" value="6"/>
</dbReference>
<dbReference type="AlphaFoldDB" id="A0A1Z5JLJ2"/>
<comment type="caution">
    <text evidence="3">The sequence shown here is derived from an EMBL/GenBank/DDBJ whole genome shotgun (WGS) entry which is preliminary data.</text>
</comment>
<keyword evidence="4" id="KW-1185">Reference proteome</keyword>
<dbReference type="Gene3D" id="2.20.110.10">
    <property type="entry name" value="Histone H3 K4-specific methyltransferase SET7/9 N-terminal domain"/>
    <property type="match status" value="3"/>
</dbReference>
<sequence length="379" mass="42141">MTMAQPAVRPDLLNTAIPPDDDLVEHRLQHGQCGSCGQQLYGFEMESTCCFAALFSKKRNELTMNPLTIPNLVDHGKCLKCNISPRGSNHSEEPSEASNPAANTTTIRANQAITTEPPKVKKSLSFKKTPLFQRATVAGAAYVPHEESGVMIPISPSHSNSSSSSSSSNLAIYQGDYNAKGERHGHGTITWANGDVYKGSFVRNQRHGHGILIFASPDSEKPDNGEYVGDWKDNLMHGEGTRRYPNGDVYVGYYEQGKRHGHGEFYYANGDTYSGPWEKNHMQGIGRYYYMSGQLFEGMFLMSKRNGKGMIERTDGSIDFFQYVDDVRVGYGVRWNEDRTLAWKLSLLQPSGAIQAEPISLPEATLLLEELEKMCDQHV</sequence>
<evidence type="ECO:0000256" key="2">
    <source>
        <dbReference type="SAM" id="MobiDB-lite"/>
    </source>
</evidence>
<name>A0A1Z5JLJ2_FISSO</name>
<dbReference type="OrthoDB" id="270720at2759"/>
<dbReference type="Proteomes" id="UP000198406">
    <property type="component" value="Unassembled WGS sequence"/>
</dbReference>
<keyword evidence="1" id="KW-0677">Repeat</keyword>
<evidence type="ECO:0000256" key="1">
    <source>
        <dbReference type="ARBA" id="ARBA00022737"/>
    </source>
</evidence>
<dbReference type="PANTHER" id="PTHR23084">
    <property type="entry name" value="PHOSPHATIDYLINOSITOL-4-PHOSPHATE 5-KINASE RELATED"/>
    <property type="match status" value="1"/>
</dbReference>
<feature type="compositionally biased region" description="Polar residues" evidence="2">
    <location>
        <begin position="96"/>
        <end position="114"/>
    </location>
</feature>
<dbReference type="Pfam" id="PF02493">
    <property type="entry name" value="MORN"/>
    <property type="match status" value="7"/>
</dbReference>
<dbReference type="PANTHER" id="PTHR23084:SF263">
    <property type="entry name" value="MORN REPEAT-CONTAINING PROTEIN 1"/>
    <property type="match status" value="1"/>
</dbReference>
<accession>A0A1Z5JLJ2</accession>
<gene>
    <name evidence="3" type="ORF">FisN_25Lh029</name>
</gene>
<evidence type="ECO:0000313" key="3">
    <source>
        <dbReference type="EMBL" id="GAX14776.1"/>
    </source>
</evidence>
<dbReference type="EMBL" id="BDSP01000083">
    <property type="protein sequence ID" value="GAX14776.1"/>
    <property type="molecule type" value="Genomic_DNA"/>
</dbReference>
<feature type="region of interest" description="Disordered" evidence="2">
    <location>
        <begin position="84"/>
        <end position="121"/>
    </location>
</feature>
<dbReference type="InParanoid" id="A0A1Z5JLJ2"/>
<dbReference type="SUPFAM" id="SSF82185">
    <property type="entry name" value="Histone H3 K4-specific methyltransferase SET7/9 N-terminal domain"/>
    <property type="match status" value="2"/>
</dbReference>
<organism evidence="3 4">
    <name type="scientific">Fistulifera solaris</name>
    <name type="common">Oleaginous diatom</name>
    <dbReference type="NCBI Taxonomy" id="1519565"/>
    <lineage>
        <taxon>Eukaryota</taxon>
        <taxon>Sar</taxon>
        <taxon>Stramenopiles</taxon>
        <taxon>Ochrophyta</taxon>
        <taxon>Bacillariophyta</taxon>
        <taxon>Bacillariophyceae</taxon>
        <taxon>Bacillariophycidae</taxon>
        <taxon>Naviculales</taxon>
        <taxon>Naviculaceae</taxon>
        <taxon>Fistulifera</taxon>
    </lineage>
</organism>